<sequence>MAALLSEIEMRVRAVETRVGRHDEKMTAIVGTTTSQPLTLVKECPVTQGWT</sequence>
<evidence type="ECO:0000313" key="2">
    <source>
        <dbReference type="Proteomes" id="UP000614047"/>
    </source>
</evidence>
<organism evidence="1 2">
    <name type="scientific">Actinomadura viridis</name>
    <dbReference type="NCBI Taxonomy" id="58110"/>
    <lineage>
        <taxon>Bacteria</taxon>
        <taxon>Bacillati</taxon>
        <taxon>Actinomycetota</taxon>
        <taxon>Actinomycetes</taxon>
        <taxon>Streptosporangiales</taxon>
        <taxon>Thermomonosporaceae</taxon>
        <taxon>Actinomadura</taxon>
    </lineage>
</organism>
<accession>A0A931DCI7</accession>
<dbReference type="AlphaFoldDB" id="A0A931DCI7"/>
<evidence type="ECO:0000313" key="1">
    <source>
        <dbReference type="EMBL" id="MBG6086349.1"/>
    </source>
</evidence>
<keyword evidence="2" id="KW-1185">Reference proteome</keyword>
<name>A0A931DCI7_9ACTN</name>
<dbReference type="Proteomes" id="UP000614047">
    <property type="component" value="Unassembled WGS sequence"/>
</dbReference>
<protein>
    <submittedName>
        <fullName evidence="1">Uncharacterized protein</fullName>
    </submittedName>
</protein>
<comment type="caution">
    <text evidence="1">The sequence shown here is derived from an EMBL/GenBank/DDBJ whole genome shotgun (WGS) entry which is preliminary data.</text>
</comment>
<dbReference type="EMBL" id="JADOUA010000001">
    <property type="protein sequence ID" value="MBG6086349.1"/>
    <property type="molecule type" value="Genomic_DNA"/>
</dbReference>
<gene>
    <name evidence="1" type="ORF">IW256_000462</name>
</gene>
<proteinExistence type="predicted"/>
<reference evidence="1" key="1">
    <citation type="submission" date="2020-11" db="EMBL/GenBank/DDBJ databases">
        <title>Sequencing the genomes of 1000 actinobacteria strains.</title>
        <authorList>
            <person name="Klenk H.-P."/>
        </authorList>
    </citation>
    <scope>NUCLEOTIDE SEQUENCE</scope>
    <source>
        <strain evidence="1">DSM 43175</strain>
    </source>
</reference>